<evidence type="ECO:0000313" key="2">
    <source>
        <dbReference type="EMBL" id="MBB5739927.1"/>
    </source>
</evidence>
<accession>A0A7W9C6J2</accession>
<dbReference type="RefSeq" id="WP_183216295.1">
    <property type="nucleotide sequence ID" value="NZ_CAJFZW010000039.1"/>
</dbReference>
<dbReference type="Proteomes" id="UP000527324">
    <property type="component" value="Unassembled WGS sequence"/>
</dbReference>
<feature type="signal peptide" evidence="1">
    <location>
        <begin position="1"/>
        <end position="23"/>
    </location>
</feature>
<reference evidence="2 3" key="1">
    <citation type="submission" date="2020-08" db="EMBL/GenBank/DDBJ databases">
        <title>Genomic Encyclopedia of Type Strains, Phase IV (KMG-IV): sequencing the most valuable type-strain genomes for metagenomic binning, comparative biology and taxonomic classification.</title>
        <authorList>
            <person name="Goeker M."/>
        </authorList>
    </citation>
    <scope>NUCLEOTIDE SEQUENCE [LARGE SCALE GENOMIC DNA]</scope>
    <source>
        <strain evidence="2 3">DSM 4731</strain>
    </source>
</reference>
<keyword evidence="1" id="KW-0732">Signal</keyword>
<keyword evidence="3" id="KW-1185">Reference proteome</keyword>
<gene>
    <name evidence="2" type="ORF">GGQ93_001641</name>
</gene>
<dbReference type="EMBL" id="JACHOQ010000003">
    <property type="protein sequence ID" value="MBB5739927.1"/>
    <property type="molecule type" value="Genomic_DNA"/>
</dbReference>
<feature type="chain" id="PRO_5031012259" evidence="1">
    <location>
        <begin position="24"/>
        <end position="170"/>
    </location>
</feature>
<sequence>MRTPLAALSIALLTVSTAAPAQADTRYFSYNATDRITQALTKGITLQVRRGLFGAVAIERLFSTTARGSADLARGGPDAARRILPEDARGADLYEVQQVGDGRGLARALCPGADQVWLAASRIRAPRPLTLNAVGRWADGTHRHCVTLTYEWRGEWQTAPASPFADAPGA</sequence>
<comment type="caution">
    <text evidence="2">The sequence shown here is derived from an EMBL/GenBank/DDBJ whole genome shotgun (WGS) entry which is preliminary data.</text>
</comment>
<proteinExistence type="predicted"/>
<protein>
    <submittedName>
        <fullName evidence="2">Uncharacterized protein</fullName>
    </submittedName>
</protein>
<dbReference type="AlphaFoldDB" id="A0A7W9C6J2"/>
<evidence type="ECO:0000313" key="3">
    <source>
        <dbReference type="Proteomes" id="UP000527324"/>
    </source>
</evidence>
<organism evidence="2 3">
    <name type="scientific">Brevundimonas aurantiaca</name>
    <dbReference type="NCBI Taxonomy" id="74316"/>
    <lineage>
        <taxon>Bacteria</taxon>
        <taxon>Pseudomonadati</taxon>
        <taxon>Pseudomonadota</taxon>
        <taxon>Alphaproteobacteria</taxon>
        <taxon>Caulobacterales</taxon>
        <taxon>Caulobacteraceae</taxon>
        <taxon>Brevundimonas</taxon>
    </lineage>
</organism>
<name>A0A7W9C6J2_9CAUL</name>
<evidence type="ECO:0000256" key="1">
    <source>
        <dbReference type="SAM" id="SignalP"/>
    </source>
</evidence>